<dbReference type="GO" id="GO:0016810">
    <property type="term" value="F:hydrolase activity, acting on carbon-nitrogen (but not peptide) bonds"/>
    <property type="evidence" value="ECO:0007669"/>
    <property type="project" value="InterPro"/>
</dbReference>
<feature type="domain" description="NodB homology" evidence="4">
    <location>
        <begin position="105"/>
        <end position="288"/>
    </location>
</feature>
<organism evidence="5 6">
    <name type="scientific">Anaerosalibacter massiliensis</name>
    <dbReference type="NCBI Taxonomy" id="1347392"/>
    <lineage>
        <taxon>Bacteria</taxon>
        <taxon>Bacillati</taxon>
        <taxon>Bacillota</taxon>
        <taxon>Tissierellia</taxon>
        <taxon>Tissierellales</taxon>
        <taxon>Sporanaerobacteraceae</taxon>
        <taxon>Anaerosalibacter</taxon>
    </lineage>
</organism>
<comment type="subcellular location">
    <subcellularLocation>
        <location evidence="1">Secreted</location>
    </subcellularLocation>
</comment>
<gene>
    <name evidence="5" type="ORF">NSA23_11880</name>
</gene>
<evidence type="ECO:0000256" key="1">
    <source>
        <dbReference type="ARBA" id="ARBA00004613"/>
    </source>
</evidence>
<protein>
    <submittedName>
        <fullName evidence="5">Polysaccharide deacetylase family protein</fullName>
    </submittedName>
</protein>
<dbReference type="InterPro" id="IPR011330">
    <property type="entry name" value="Glyco_hydro/deAcase_b/a-brl"/>
</dbReference>
<sequence length="288" mass="33679">MAKNKTVYRFFNIIPISLFIMLIVLGKNGNVGISSEKNSLVDKKKLIPILMYHHVGKEGVEVNKITITNKRFEEDMKYLKDNRYTPIFFNELVSYEENGTSLPEKPVIITFDDGLEDNYKYAYPVLRKNNMKATIFTIGSRIGIRNFNNDTRYSYFTWKEGKEMYESGIVEIQPHSYDLHNYKENSKHGVGVLPMSREDEDLHYDRFSKDTVQVMKLIKENIGCDSYVYAYPYGKYNSTNERVLKDLNFKVTLTTKSKYADISNGLYELKRINVPSHKKLNELLINYK</sequence>
<dbReference type="InterPro" id="IPR051398">
    <property type="entry name" value="Polysacch_Deacetylase"/>
</dbReference>
<dbReference type="InterPro" id="IPR002509">
    <property type="entry name" value="NODB_dom"/>
</dbReference>
<dbReference type="RefSeq" id="WP_257490572.1">
    <property type="nucleotide sequence ID" value="NZ_JANJZL010000008.1"/>
</dbReference>
<evidence type="ECO:0000313" key="6">
    <source>
        <dbReference type="Proteomes" id="UP001142078"/>
    </source>
</evidence>
<dbReference type="PANTHER" id="PTHR34216">
    <property type="match status" value="1"/>
</dbReference>
<keyword evidence="3" id="KW-0812">Transmembrane</keyword>
<keyword evidence="6" id="KW-1185">Reference proteome</keyword>
<dbReference type="AlphaFoldDB" id="A0A9X2S5Z4"/>
<dbReference type="Proteomes" id="UP001142078">
    <property type="component" value="Unassembled WGS sequence"/>
</dbReference>
<dbReference type="GO" id="GO:0005576">
    <property type="term" value="C:extracellular region"/>
    <property type="evidence" value="ECO:0007669"/>
    <property type="project" value="UniProtKB-SubCell"/>
</dbReference>
<accession>A0A9X2S5Z4</accession>
<reference evidence="5" key="1">
    <citation type="submission" date="2022-07" db="EMBL/GenBank/DDBJ databases">
        <title>Enhanced cultured diversity of the mouse gut microbiota enables custom-made synthetic communities.</title>
        <authorList>
            <person name="Afrizal A."/>
        </authorList>
    </citation>
    <scope>NUCLEOTIDE SEQUENCE</scope>
    <source>
        <strain evidence="5">DSM 29482</strain>
    </source>
</reference>
<evidence type="ECO:0000259" key="4">
    <source>
        <dbReference type="PROSITE" id="PS51677"/>
    </source>
</evidence>
<proteinExistence type="predicted"/>
<comment type="caution">
    <text evidence="5">The sequence shown here is derived from an EMBL/GenBank/DDBJ whole genome shotgun (WGS) entry which is preliminary data.</text>
</comment>
<dbReference type="EMBL" id="JANJZL010000008">
    <property type="protein sequence ID" value="MCR2044804.1"/>
    <property type="molecule type" value="Genomic_DNA"/>
</dbReference>
<evidence type="ECO:0000256" key="3">
    <source>
        <dbReference type="SAM" id="Phobius"/>
    </source>
</evidence>
<evidence type="ECO:0000313" key="5">
    <source>
        <dbReference type="EMBL" id="MCR2044804.1"/>
    </source>
</evidence>
<dbReference type="PROSITE" id="PS51677">
    <property type="entry name" value="NODB"/>
    <property type="match status" value="1"/>
</dbReference>
<dbReference type="Gene3D" id="3.20.20.370">
    <property type="entry name" value="Glycoside hydrolase/deacetylase"/>
    <property type="match status" value="1"/>
</dbReference>
<feature type="transmembrane region" description="Helical" evidence="3">
    <location>
        <begin position="7"/>
        <end position="26"/>
    </location>
</feature>
<dbReference type="Pfam" id="PF01522">
    <property type="entry name" value="Polysacc_deac_1"/>
    <property type="match status" value="1"/>
</dbReference>
<keyword evidence="3" id="KW-0472">Membrane</keyword>
<dbReference type="PANTHER" id="PTHR34216:SF3">
    <property type="entry name" value="POLY-BETA-1,6-N-ACETYL-D-GLUCOSAMINE N-DEACETYLASE"/>
    <property type="match status" value="1"/>
</dbReference>
<dbReference type="GO" id="GO:0005975">
    <property type="term" value="P:carbohydrate metabolic process"/>
    <property type="evidence" value="ECO:0007669"/>
    <property type="project" value="InterPro"/>
</dbReference>
<evidence type="ECO:0000256" key="2">
    <source>
        <dbReference type="ARBA" id="ARBA00022729"/>
    </source>
</evidence>
<dbReference type="SUPFAM" id="SSF88713">
    <property type="entry name" value="Glycoside hydrolase/deacetylase"/>
    <property type="match status" value="1"/>
</dbReference>
<keyword evidence="2" id="KW-0732">Signal</keyword>
<name>A0A9X2S5Z4_9FIRM</name>
<keyword evidence="3" id="KW-1133">Transmembrane helix</keyword>